<accession>A0A0N0PAD1</accession>
<proteinExistence type="predicted"/>
<protein>
    <submittedName>
        <fullName evidence="2">Uncharacterized protein</fullName>
    </submittedName>
</protein>
<evidence type="ECO:0000256" key="1">
    <source>
        <dbReference type="SAM" id="Coils"/>
    </source>
</evidence>
<keyword evidence="3" id="KW-1185">Reference proteome</keyword>
<feature type="coiled-coil region" evidence="1">
    <location>
        <begin position="33"/>
        <end position="60"/>
    </location>
</feature>
<gene>
    <name evidence="2" type="ORF">RR46_01697</name>
</gene>
<evidence type="ECO:0000313" key="3">
    <source>
        <dbReference type="Proteomes" id="UP000053268"/>
    </source>
</evidence>
<sequence>MDTMESLINNISKAQNVLDDSTQPELRVINPHSTEYLQELKRVRDASRELQKKRDDEMKKAAEAAVRTSSSFTCVIYNIHSSTNMLTNTPLS</sequence>
<reference evidence="2 3" key="1">
    <citation type="journal article" date="2015" name="Nat. Commun.">
        <title>Outbred genome sequencing and CRISPR/Cas9 gene editing in butterflies.</title>
        <authorList>
            <person name="Li X."/>
            <person name="Fan D."/>
            <person name="Zhang W."/>
            <person name="Liu G."/>
            <person name="Zhang L."/>
            <person name="Zhao L."/>
            <person name="Fang X."/>
            <person name="Chen L."/>
            <person name="Dong Y."/>
            <person name="Chen Y."/>
            <person name="Ding Y."/>
            <person name="Zhao R."/>
            <person name="Feng M."/>
            <person name="Zhu Y."/>
            <person name="Feng Y."/>
            <person name="Jiang X."/>
            <person name="Zhu D."/>
            <person name="Xiang H."/>
            <person name="Feng X."/>
            <person name="Li S."/>
            <person name="Wang J."/>
            <person name="Zhang G."/>
            <person name="Kronforst M.R."/>
            <person name="Wang W."/>
        </authorList>
    </citation>
    <scope>NUCLEOTIDE SEQUENCE [LARGE SCALE GENOMIC DNA]</scope>
    <source>
        <strain evidence="2">Ya'a_city_454_Px</strain>
        <tissue evidence="2">Whole body</tissue>
    </source>
</reference>
<dbReference type="Proteomes" id="UP000053268">
    <property type="component" value="Unassembled WGS sequence"/>
</dbReference>
<name>A0A0N0PAD1_PAPXU</name>
<dbReference type="AlphaFoldDB" id="A0A0N0PAD1"/>
<keyword evidence="1" id="KW-0175">Coiled coil</keyword>
<dbReference type="EMBL" id="KQ458665">
    <property type="protein sequence ID" value="KPJ05635.1"/>
    <property type="molecule type" value="Genomic_DNA"/>
</dbReference>
<organism evidence="2 3">
    <name type="scientific">Papilio xuthus</name>
    <name type="common">Asian swallowtail butterfly</name>
    <dbReference type="NCBI Taxonomy" id="66420"/>
    <lineage>
        <taxon>Eukaryota</taxon>
        <taxon>Metazoa</taxon>
        <taxon>Ecdysozoa</taxon>
        <taxon>Arthropoda</taxon>
        <taxon>Hexapoda</taxon>
        <taxon>Insecta</taxon>
        <taxon>Pterygota</taxon>
        <taxon>Neoptera</taxon>
        <taxon>Endopterygota</taxon>
        <taxon>Lepidoptera</taxon>
        <taxon>Glossata</taxon>
        <taxon>Ditrysia</taxon>
        <taxon>Papilionoidea</taxon>
        <taxon>Papilionidae</taxon>
        <taxon>Papilioninae</taxon>
        <taxon>Papilio</taxon>
    </lineage>
</organism>
<evidence type="ECO:0000313" key="2">
    <source>
        <dbReference type="EMBL" id="KPJ05635.1"/>
    </source>
</evidence>